<keyword evidence="4" id="KW-1185">Reference proteome</keyword>
<evidence type="ECO:0000256" key="1">
    <source>
        <dbReference type="SAM" id="MobiDB-lite"/>
    </source>
</evidence>
<evidence type="ECO:0000313" key="4">
    <source>
        <dbReference type="Proteomes" id="UP000887458"/>
    </source>
</evidence>
<feature type="transmembrane region" description="Helical" evidence="2">
    <location>
        <begin position="100"/>
        <end position="121"/>
    </location>
</feature>
<proteinExistence type="predicted"/>
<keyword evidence="2" id="KW-0812">Transmembrane</keyword>
<reference evidence="3 4" key="1">
    <citation type="journal article" date="2018" name="J. Allergy Clin. Immunol.">
        <title>High-quality assembly of Dermatophagoides pteronyssinus genome and transcriptome reveals a wide range of novel allergens.</title>
        <authorList>
            <person name="Liu X.Y."/>
            <person name="Yang K.Y."/>
            <person name="Wang M.Q."/>
            <person name="Kwok J.S."/>
            <person name="Zeng X."/>
            <person name="Yang Z."/>
            <person name="Xiao X.J."/>
            <person name="Lau C.P."/>
            <person name="Li Y."/>
            <person name="Huang Z.M."/>
            <person name="Ba J.G."/>
            <person name="Yim A.K."/>
            <person name="Ouyang C.Y."/>
            <person name="Ngai S.M."/>
            <person name="Chan T.F."/>
            <person name="Leung E.L."/>
            <person name="Liu L."/>
            <person name="Liu Z.G."/>
            <person name="Tsui S.K."/>
        </authorList>
    </citation>
    <scope>NUCLEOTIDE SEQUENCE [LARGE SCALE GENOMIC DNA]</scope>
    <source>
        <strain evidence="3">Derp</strain>
    </source>
</reference>
<name>A0ABQ8JLD4_DERPT</name>
<accession>A0ABQ8JLD4</accession>
<organism evidence="3 4">
    <name type="scientific">Dermatophagoides pteronyssinus</name>
    <name type="common">European house dust mite</name>
    <dbReference type="NCBI Taxonomy" id="6956"/>
    <lineage>
        <taxon>Eukaryota</taxon>
        <taxon>Metazoa</taxon>
        <taxon>Ecdysozoa</taxon>
        <taxon>Arthropoda</taxon>
        <taxon>Chelicerata</taxon>
        <taxon>Arachnida</taxon>
        <taxon>Acari</taxon>
        <taxon>Acariformes</taxon>
        <taxon>Sarcoptiformes</taxon>
        <taxon>Astigmata</taxon>
        <taxon>Psoroptidia</taxon>
        <taxon>Analgoidea</taxon>
        <taxon>Pyroglyphidae</taxon>
        <taxon>Dermatophagoidinae</taxon>
        <taxon>Dermatophagoides</taxon>
    </lineage>
</organism>
<feature type="transmembrane region" description="Helical" evidence="2">
    <location>
        <begin position="280"/>
        <end position="299"/>
    </location>
</feature>
<sequence length="342" mass="39869">MLTDKPQPYKLKIPDDINQKSPLRWLLIILLIVRIIYSIKLCYDEFQAFEKVNKGIFAGLNDINVGYQKEKHYLLLLSTILISYYLFTNISGLISIFNHYWIMYLIFIIFNIICISIDIIMAQHLHQKRFYIMMATSIVVLLLSLIFLKQIYPDWSYGIELWPNLPSTKAAYLRFIIIILNIVRSVVIVFLMNNAYKSFDKQSTGILKNLDADLQTDKIMIFLFSTLNIALYTFVNIYGIMAIVYNRLPMLITCIVFNIICLVLDWVIHMKVKKFNRIMWIAILLSFISILFYISFILMTNDLKINLNNTNTNSNSNSSNNNNNIKSNNGSNDNDNNNKSQV</sequence>
<protein>
    <submittedName>
        <fullName evidence="3">Uncharacterized protein</fullName>
    </submittedName>
</protein>
<feature type="transmembrane region" description="Helical" evidence="2">
    <location>
        <begin position="172"/>
        <end position="192"/>
    </location>
</feature>
<keyword evidence="2" id="KW-1133">Transmembrane helix</keyword>
<feature type="transmembrane region" description="Helical" evidence="2">
    <location>
        <begin position="130"/>
        <end position="152"/>
    </location>
</feature>
<reference evidence="3 4" key="2">
    <citation type="journal article" date="2022" name="Mol. Biol. Evol.">
        <title>Comparative Genomics Reveals Insights into the Divergent Evolution of Astigmatic Mites and Household Pest Adaptations.</title>
        <authorList>
            <person name="Xiong Q."/>
            <person name="Wan A.T."/>
            <person name="Liu X."/>
            <person name="Fung C.S."/>
            <person name="Xiao X."/>
            <person name="Malainual N."/>
            <person name="Hou J."/>
            <person name="Wang L."/>
            <person name="Wang M."/>
            <person name="Yang K.Y."/>
            <person name="Cui Y."/>
            <person name="Leung E.L."/>
            <person name="Nong W."/>
            <person name="Shin S.K."/>
            <person name="Au S.W."/>
            <person name="Jeong K.Y."/>
            <person name="Chew F.T."/>
            <person name="Hui J.H."/>
            <person name="Leung T.F."/>
            <person name="Tungtrongchitr A."/>
            <person name="Zhong N."/>
            <person name="Liu Z."/>
            <person name="Tsui S.K."/>
        </authorList>
    </citation>
    <scope>NUCLEOTIDE SEQUENCE [LARGE SCALE GENOMIC DNA]</scope>
    <source>
        <strain evidence="3">Derp</strain>
    </source>
</reference>
<feature type="region of interest" description="Disordered" evidence="1">
    <location>
        <begin position="311"/>
        <end position="342"/>
    </location>
</feature>
<feature type="transmembrane region" description="Helical" evidence="2">
    <location>
        <begin position="73"/>
        <end position="94"/>
    </location>
</feature>
<evidence type="ECO:0000313" key="3">
    <source>
        <dbReference type="EMBL" id="KAH9423427.1"/>
    </source>
</evidence>
<comment type="caution">
    <text evidence="3">The sequence shown here is derived from an EMBL/GenBank/DDBJ whole genome shotgun (WGS) entry which is preliminary data.</text>
</comment>
<gene>
    <name evidence="3" type="ORF">DERP_003706</name>
</gene>
<dbReference type="EMBL" id="NJHN03000032">
    <property type="protein sequence ID" value="KAH9423427.1"/>
    <property type="molecule type" value="Genomic_DNA"/>
</dbReference>
<dbReference type="Proteomes" id="UP000887458">
    <property type="component" value="Unassembled WGS sequence"/>
</dbReference>
<feature type="transmembrane region" description="Helical" evidence="2">
    <location>
        <begin position="250"/>
        <end position="268"/>
    </location>
</feature>
<evidence type="ECO:0000256" key="2">
    <source>
        <dbReference type="SAM" id="Phobius"/>
    </source>
</evidence>
<feature type="transmembrane region" description="Helical" evidence="2">
    <location>
        <begin position="219"/>
        <end position="244"/>
    </location>
</feature>
<keyword evidence="2" id="KW-0472">Membrane</keyword>